<dbReference type="FunFam" id="3.20.20.30:FF:000002">
    <property type="entry name" value="LLM class flavin-dependent oxidoreductase"/>
    <property type="match status" value="1"/>
</dbReference>
<dbReference type="GO" id="GO:0016705">
    <property type="term" value="F:oxidoreductase activity, acting on paired donors, with incorporation or reduction of molecular oxygen"/>
    <property type="evidence" value="ECO:0007669"/>
    <property type="project" value="InterPro"/>
</dbReference>
<dbReference type="InterPro" id="IPR050766">
    <property type="entry name" value="Bact_Lucif_Oxidored"/>
</dbReference>
<gene>
    <name evidence="4" type="ORF">GCM10017056_20500</name>
</gene>
<dbReference type="RefSeq" id="WP_189679984.1">
    <property type="nucleotide sequence ID" value="NZ_BNCJ01000004.1"/>
</dbReference>
<proteinExistence type="predicted"/>
<dbReference type="GO" id="GO:0005829">
    <property type="term" value="C:cytosol"/>
    <property type="evidence" value="ECO:0007669"/>
    <property type="project" value="TreeGrafter"/>
</dbReference>
<dbReference type="AlphaFoldDB" id="A0A8J3GXT9"/>
<protein>
    <recommendedName>
        <fullName evidence="2">Luciferase-like monooxygenase</fullName>
    </recommendedName>
</protein>
<dbReference type="SUPFAM" id="SSF51679">
    <property type="entry name" value="Bacterial luciferase-like"/>
    <property type="match status" value="1"/>
</dbReference>
<dbReference type="InterPro" id="IPR019949">
    <property type="entry name" value="CmoO-like"/>
</dbReference>
<comment type="similarity">
    <text evidence="1">To bacterial alkanal monooxygenase alpha and beta chains.</text>
</comment>
<dbReference type="NCBIfam" id="TIGR03558">
    <property type="entry name" value="oxido_grp_1"/>
    <property type="match status" value="1"/>
</dbReference>
<name>A0A8J3GXT9_9RHOB</name>
<keyword evidence="5" id="KW-1185">Reference proteome</keyword>
<organism evidence="4 5">
    <name type="scientific">Seohaeicola zhoushanensis</name>
    <dbReference type="NCBI Taxonomy" id="1569283"/>
    <lineage>
        <taxon>Bacteria</taxon>
        <taxon>Pseudomonadati</taxon>
        <taxon>Pseudomonadota</taxon>
        <taxon>Alphaproteobacteria</taxon>
        <taxon>Rhodobacterales</taxon>
        <taxon>Roseobacteraceae</taxon>
        <taxon>Seohaeicola</taxon>
    </lineage>
</organism>
<reference evidence="4" key="1">
    <citation type="journal article" date="2014" name="Int. J. Syst. Evol. Microbiol.">
        <title>Complete genome sequence of Corynebacterium casei LMG S-19264T (=DSM 44701T), isolated from a smear-ripened cheese.</title>
        <authorList>
            <consortium name="US DOE Joint Genome Institute (JGI-PGF)"/>
            <person name="Walter F."/>
            <person name="Albersmeier A."/>
            <person name="Kalinowski J."/>
            <person name="Ruckert C."/>
        </authorList>
    </citation>
    <scope>NUCLEOTIDE SEQUENCE</scope>
    <source>
        <strain evidence="4">KCTC 42650</strain>
    </source>
</reference>
<dbReference type="Proteomes" id="UP000626220">
    <property type="component" value="Unassembled WGS sequence"/>
</dbReference>
<dbReference type="InterPro" id="IPR036661">
    <property type="entry name" value="Luciferase-like_sf"/>
</dbReference>
<evidence type="ECO:0000256" key="2">
    <source>
        <dbReference type="ARBA" id="ARBA00074555"/>
    </source>
</evidence>
<feature type="domain" description="Luciferase-like" evidence="3">
    <location>
        <begin position="16"/>
        <end position="234"/>
    </location>
</feature>
<dbReference type="EMBL" id="BNCJ01000004">
    <property type="protein sequence ID" value="GHF48852.1"/>
    <property type="molecule type" value="Genomic_DNA"/>
</dbReference>
<dbReference type="Pfam" id="PF00296">
    <property type="entry name" value="Bac_luciferase"/>
    <property type="match status" value="1"/>
</dbReference>
<evidence type="ECO:0000259" key="3">
    <source>
        <dbReference type="Pfam" id="PF00296"/>
    </source>
</evidence>
<dbReference type="Gene3D" id="3.20.20.30">
    <property type="entry name" value="Luciferase-like domain"/>
    <property type="match status" value="1"/>
</dbReference>
<sequence>MIRHSLLDLSPICEGGSAAQSLANTVDLARHAESLGFTRYWLAEHHNMPGIASSATSVVIGHVAGATKTIRVGSGGIMLPNHAPLVIAEQFGTLATLYPGRIDLGLGRAPGTDGATAWALRRNMTQEDNFPRDVVELMGYLGDPTPEQRIRAVPGTGTKVPLYILGSSLYGAELAAQLGLPYAFASHFAPQALAQAVDIYRDHFRPSAVLDAPYFILAVNVFGAETEAEAARLKSSMQLGFVRLRTGQPGPLPRPVDDIAAHVDPAMLRMVNQALSVSVTGPKESVRAGLEQLCARFAPEEIIFNSQIHDHAARKASVAIAATAMAEMNRAQAAE</sequence>
<evidence type="ECO:0000256" key="1">
    <source>
        <dbReference type="ARBA" id="ARBA00007789"/>
    </source>
</evidence>
<accession>A0A8J3GXT9</accession>
<comment type="caution">
    <text evidence="4">The sequence shown here is derived from an EMBL/GenBank/DDBJ whole genome shotgun (WGS) entry which is preliminary data.</text>
</comment>
<evidence type="ECO:0000313" key="4">
    <source>
        <dbReference type="EMBL" id="GHF48852.1"/>
    </source>
</evidence>
<dbReference type="PANTHER" id="PTHR30137:SF6">
    <property type="entry name" value="LUCIFERASE-LIKE MONOOXYGENASE"/>
    <property type="match status" value="1"/>
</dbReference>
<evidence type="ECO:0000313" key="5">
    <source>
        <dbReference type="Proteomes" id="UP000626220"/>
    </source>
</evidence>
<dbReference type="InterPro" id="IPR011251">
    <property type="entry name" value="Luciferase-like_dom"/>
</dbReference>
<dbReference type="PANTHER" id="PTHR30137">
    <property type="entry name" value="LUCIFERASE-LIKE MONOOXYGENASE"/>
    <property type="match status" value="1"/>
</dbReference>
<reference evidence="4" key="2">
    <citation type="submission" date="2020-09" db="EMBL/GenBank/DDBJ databases">
        <authorList>
            <person name="Sun Q."/>
            <person name="Kim S."/>
        </authorList>
    </citation>
    <scope>NUCLEOTIDE SEQUENCE</scope>
    <source>
        <strain evidence="4">KCTC 42650</strain>
    </source>
</reference>